<proteinExistence type="predicted"/>
<protein>
    <submittedName>
        <fullName evidence="1">Sensor histidine kinase</fullName>
    </submittedName>
</protein>
<reference evidence="1" key="1">
    <citation type="submission" date="2022-11" db="EMBL/GenBank/DDBJ databases">
        <title>beta-Carotene-producing bacterium, Jeongeuplla avenae sp. nov., alleviates the salt stress of Arabidopsis seedlings.</title>
        <authorList>
            <person name="Jiang L."/>
            <person name="Lee J."/>
        </authorList>
    </citation>
    <scope>NUCLEOTIDE SEQUENCE</scope>
    <source>
        <strain evidence="1">DY_R2A_6</strain>
    </source>
</reference>
<organism evidence="1 2">
    <name type="scientific">Antarcticirhabdus aurantiaca</name>
    <dbReference type="NCBI Taxonomy" id="2606717"/>
    <lineage>
        <taxon>Bacteria</taxon>
        <taxon>Pseudomonadati</taxon>
        <taxon>Pseudomonadota</taxon>
        <taxon>Alphaproteobacteria</taxon>
        <taxon>Hyphomicrobiales</taxon>
        <taxon>Aurantimonadaceae</taxon>
        <taxon>Antarcticirhabdus</taxon>
    </lineage>
</organism>
<name>A0ACD4NNN5_9HYPH</name>
<gene>
    <name evidence="1" type="ORF">OXU80_27495</name>
</gene>
<sequence length="980" mass="108666">MIGMSQNVPFRTRARTIDHLGREQIADVPTAVSELWKNAYDAYARSVSLHLYGGHKPAAAVFDDGHGMSREDFVSKWLVVGTESKAGGAETDETLRLGLPVRPRQGQKGIGRLSVAAIGAAVLIVSKRADAPFVAGLVDWRLFENPFVLLEDVSVPIVEFDSLESLGSLVEGLRRELLTSVDGPRDQPERAERLQSAWSAFDRLERAQDPSAERTSERIRQLVDLSLPSLAPLEDWGVWKGDSRTGTALIVADINPFLAAWVGRHYGVTADEADAVKISLRRTLTGFSDPYAAEDLALDYRVIVHRNGEIVPVVARDPDFGLGFLRGLEHYVDGAFDEHGVFRGEVKAYGRELGTVEYIPSAHPPTAPRDRVGPFGVCIGAFEPEAGYSTHPPDVHAKIAGRSEAHSGLNVYRDGLRVMPYGRPENDFFKIEERRTNNAGREFWSSRRLFGRLAITRAANPNLRDKAGREGLIDNTAARAMQALVIDLLRRLARDYFGSASEVRKDLLPGIAAENAGAAEKAKAARQRTLTTFRTAVRDRAPVLQRSLTALQAARSRLDAAIVDGSPEALLAVGGPLDDLVTTKGELRLPPKPKKLASFEKTYRSYRDDYSRFAAGLEELRDVWRAETDRIQTEPDPVVARSHLGRNQKAVTDLLVRWRRDIAAMLDAEQARVAESIESDLKEFYKRAAPLLGELEEGRISLSHALGQMDSLREQLTERFAGVYDPYLRSVKQLSEGIDLDSALTFADARQDTLEVQLGRIQALAQVGISVEILTHELNTLNRRLERALHGLPQAARDTAEFKDADEARRELVERLRFLSQMQVSEGDARREINGKEILDYVGRFFERGLSDRKVSLEASAAFLAVRFSEFPSRVLPVFINLINNALYWVSDAPERRIRLGVSEGAILISDSGPGVDPDDVPNLFELFFTRRIRGRGVGLYLCRQTLAAGGHTIEYVTDPDRRDLSGANFKISMRDGIDG</sequence>
<keyword evidence="2" id="KW-1185">Reference proteome</keyword>
<evidence type="ECO:0000313" key="1">
    <source>
        <dbReference type="EMBL" id="WAJ28506.1"/>
    </source>
</evidence>
<keyword evidence="1" id="KW-0808">Transferase</keyword>
<accession>A0ACD4NNN5</accession>
<evidence type="ECO:0000313" key="2">
    <source>
        <dbReference type="Proteomes" id="UP001163223"/>
    </source>
</evidence>
<dbReference type="EMBL" id="CP113520">
    <property type="protein sequence ID" value="WAJ28506.1"/>
    <property type="molecule type" value="Genomic_DNA"/>
</dbReference>
<keyword evidence="1" id="KW-0418">Kinase</keyword>
<dbReference type="Proteomes" id="UP001163223">
    <property type="component" value="Chromosome"/>
</dbReference>